<keyword evidence="1" id="KW-0732">Signal</keyword>
<evidence type="ECO:0000313" key="3">
    <source>
        <dbReference type="EMBL" id="KOS57036.1"/>
    </source>
</evidence>
<dbReference type="Gene3D" id="2.160.20.10">
    <property type="entry name" value="Single-stranded right-handed beta-helix, Pectin lyase-like"/>
    <property type="match status" value="1"/>
</dbReference>
<sequence>MADDLVSRRRLLAASLGAAAVLPLAACSSQQPAQSVEREVPEVSSVSPGRNVRDFGAVGDGMADDTEAIARAAAAGDGPAVLFLPAGYYRVTAWPDLPDFSTVTGDGGDVTIVFYEGDGTLVSLRDRHRVRFARIGFYLTGPEAVALSLSGSFRCSFDSVVLRGSHLSENFPQYRAQQGVVLEGNTGGTAFVDCDINNFGIGIVTSCIQNYLTASKLTNNYVGVLGTGNDNNAGLSLTNVEFVSDNDPRTTDKHVRIDGAANNWWLTNVWFEGADIALSIGERGRGGPSQLGLVNCKIAARTVCLDLVHCRQPYLANVRFDPDTEVFPTELRIDPEGCPEGTAVNLVSSASTDIDLAVFPENWHVTGRGIVSGAVFAGPVVTRAVDQADLLQAQNRDGETLSAILSDGSWLSDRPGSAPILRDDDGNYWRLRVTTDGRLGTDPLGDRRPSG</sequence>
<dbReference type="Proteomes" id="UP000037712">
    <property type="component" value="Unassembled WGS sequence"/>
</dbReference>
<dbReference type="AlphaFoldDB" id="A0A0M8PIJ6"/>
<evidence type="ECO:0000256" key="1">
    <source>
        <dbReference type="SAM" id="SignalP"/>
    </source>
</evidence>
<feature type="domain" description="Rhamnogalacturonase A/B/Epimerase-like pectate lyase" evidence="2">
    <location>
        <begin position="50"/>
        <end position="114"/>
    </location>
</feature>
<dbReference type="InterPro" id="IPR024535">
    <property type="entry name" value="RHGA/B-epi-like_pectate_lyase"/>
</dbReference>
<reference evidence="3 4" key="1">
    <citation type="journal article" date="2015" name="Genome Announc.">
        <title>Draft Genome Sequence of Rhodococcus rhodochrous Strain KG-21, a Soil Isolate from Oil Fields of Krishna-Godavari Basin, India.</title>
        <authorList>
            <person name="Dawar C."/>
            <person name="Aggarwal R.K."/>
        </authorList>
    </citation>
    <scope>NUCLEOTIDE SEQUENCE [LARGE SCALE GENOMIC DNA]</scope>
    <source>
        <strain evidence="3 4">KG-21</strain>
    </source>
</reference>
<accession>A0A0M8PIJ6</accession>
<name>A0A0M8PIJ6_RHORH</name>
<reference evidence="4" key="2">
    <citation type="submission" date="2015-01" db="EMBL/GenBank/DDBJ databases">
        <title>Draft genome sequence of potential hydrocarbon metabolising strain of Rhodococcus rhodochrous.</title>
        <authorList>
            <person name="Aggarwal R.K."/>
            <person name="Dawar C."/>
        </authorList>
    </citation>
    <scope>NUCLEOTIDE SEQUENCE [LARGE SCALE GENOMIC DNA]</scope>
    <source>
        <strain evidence="4">KG-21</strain>
    </source>
</reference>
<proteinExistence type="predicted"/>
<feature type="chain" id="PRO_5039670526" evidence="1">
    <location>
        <begin position="34"/>
        <end position="451"/>
    </location>
</feature>
<dbReference type="EMBL" id="AZYO01000009">
    <property type="protein sequence ID" value="KOS57036.1"/>
    <property type="molecule type" value="Genomic_DNA"/>
</dbReference>
<dbReference type="RefSeq" id="WP_054371906.1">
    <property type="nucleotide sequence ID" value="NZ_AZYO01000009.1"/>
</dbReference>
<dbReference type="PATRIC" id="fig|1441923.3.peg.1364"/>
<evidence type="ECO:0000313" key="4">
    <source>
        <dbReference type="Proteomes" id="UP000037712"/>
    </source>
</evidence>
<dbReference type="PROSITE" id="PS51318">
    <property type="entry name" value="TAT"/>
    <property type="match status" value="1"/>
</dbReference>
<dbReference type="SUPFAM" id="SSF51126">
    <property type="entry name" value="Pectin lyase-like"/>
    <property type="match status" value="1"/>
</dbReference>
<evidence type="ECO:0000259" key="2">
    <source>
        <dbReference type="Pfam" id="PF12708"/>
    </source>
</evidence>
<protein>
    <submittedName>
        <fullName evidence="3">Mannuronan epimerase</fullName>
    </submittedName>
</protein>
<dbReference type="InterPro" id="IPR011050">
    <property type="entry name" value="Pectin_lyase_fold/virulence"/>
</dbReference>
<organism evidence="3 4">
    <name type="scientific">Rhodococcus rhodochrous KG-21</name>
    <dbReference type="NCBI Taxonomy" id="1441923"/>
    <lineage>
        <taxon>Bacteria</taxon>
        <taxon>Bacillati</taxon>
        <taxon>Actinomycetota</taxon>
        <taxon>Actinomycetes</taxon>
        <taxon>Mycobacteriales</taxon>
        <taxon>Nocardiaceae</taxon>
        <taxon>Rhodococcus</taxon>
    </lineage>
</organism>
<feature type="signal peptide" evidence="1">
    <location>
        <begin position="1"/>
        <end position="33"/>
    </location>
</feature>
<dbReference type="InterPro" id="IPR012334">
    <property type="entry name" value="Pectin_lyas_fold"/>
</dbReference>
<dbReference type="Pfam" id="PF12708">
    <property type="entry name" value="Pect-lyase_RHGA_epim"/>
    <property type="match status" value="1"/>
</dbReference>
<gene>
    <name evidence="3" type="ORF">Z051_06190</name>
</gene>
<comment type="caution">
    <text evidence="3">The sequence shown here is derived from an EMBL/GenBank/DDBJ whole genome shotgun (WGS) entry which is preliminary data.</text>
</comment>
<dbReference type="InterPro" id="IPR006311">
    <property type="entry name" value="TAT_signal"/>
</dbReference>